<dbReference type="Pfam" id="PF07228">
    <property type="entry name" value="SpoIIE"/>
    <property type="match status" value="1"/>
</dbReference>
<dbReference type="Proteomes" id="UP000663722">
    <property type="component" value="Chromosome"/>
</dbReference>
<dbReference type="Pfam" id="PF00672">
    <property type="entry name" value="HAMP"/>
    <property type="match status" value="1"/>
</dbReference>
<evidence type="ECO:0000313" key="5">
    <source>
        <dbReference type="EMBL" id="QTA91370.1"/>
    </source>
</evidence>
<dbReference type="SMART" id="SM00304">
    <property type="entry name" value="HAMP"/>
    <property type="match status" value="1"/>
</dbReference>
<evidence type="ECO:0000256" key="3">
    <source>
        <dbReference type="SAM" id="Phobius"/>
    </source>
</evidence>
<keyword evidence="6" id="KW-1185">Reference proteome</keyword>
<evidence type="ECO:0000256" key="1">
    <source>
        <dbReference type="ARBA" id="ARBA00022801"/>
    </source>
</evidence>
<dbReference type="PANTHER" id="PTHR43156">
    <property type="entry name" value="STAGE II SPORULATION PROTEIN E-RELATED"/>
    <property type="match status" value="1"/>
</dbReference>
<dbReference type="PANTHER" id="PTHR43156:SF9">
    <property type="entry name" value="HAMP DOMAIN-CONTAINING PROTEIN"/>
    <property type="match status" value="1"/>
</dbReference>
<evidence type="ECO:0000259" key="4">
    <source>
        <dbReference type="PROSITE" id="PS50885"/>
    </source>
</evidence>
<feature type="domain" description="HAMP" evidence="4">
    <location>
        <begin position="311"/>
        <end position="365"/>
    </location>
</feature>
<dbReference type="SUPFAM" id="SSF158472">
    <property type="entry name" value="HAMP domain-like"/>
    <property type="match status" value="1"/>
</dbReference>
<dbReference type="KEGG" id="dmm:dnm_074350"/>
<keyword evidence="3" id="KW-0472">Membrane</keyword>
<dbReference type="GO" id="GO:0016020">
    <property type="term" value="C:membrane"/>
    <property type="evidence" value="ECO:0007669"/>
    <property type="project" value="InterPro"/>
</dbReference>
<sequence length="677" mass="76450">MSLRTKLLVLSIVLALIPLGIAGKTMIRITRDELKSVTNDNLISVAKQVTEEIENFYAYTWMTPLQLIKKVVENKELGAKEKFSLLTKEMQSTADFVAIQISIEGESSPFLLTQDKFSDQLRNASLDPAQILELRPDRITLLRKQKTLFVGDLNYLTPLNTWLLTVILLLDENAFSRPATLSARINLGRLLNRIKNNSFTRIGSITLIDSEGRILLGQGNSDTVPPYKLLETVKNLLSSGIRTMGTELSILPSGERRLGAYAFPNGPGLGVIVEMNESHAYLGLTKMVRNFVTWLIFGFFIAIIGGIVVSISLTRPLRKLTQAVRKLSEGNFSAFSDIQIRSRDEVGTLARAFIEMNNNLEKLYKHQEEYNKTLEQRVGERTKELNETLERAEQANEKIMESIRYAKMIQISLLGNLDRMKACLPDSFFIWKPRDIVGGDIIFTESFEDSFIVAVIDCTGHGVPGAFMTMIASSGLKRIISDERCHKPGDILKRLNFIVKTSLQQDTDYALSDDGLDAAICFVQLSVTNEQLTKKAQQNADECLRITDRCSLMAEQCSLTFAGARLPLLYIHKREINFIKGDRQSIGYKRSDLNFSYTNHTVHIEKGMSFYMYSDGFTDQKGGTKDRRFGSGRFKELIRENAHLPFEIQKDALLDVFENYRGENERQDDVTVVGFGF</sequence>
<dbReference type="CDD" id="cd06225">
    <property type="entry name" value="HAMP"/>
    <property type="match status" value="1"/>
</dbReference>
<dbReference type="GO" id="GO:0016791">
    <property type="term" value="F:phosphatase activity"/>
    <property type="evidence" value="ECO:0007669"/>
    <property type="project" value="TreeGrafter"/>
</dbReference>
<proteinExistence type="predicted"/>
<evidence type="ECO:0000313" key="6">
    <source>
        <dbReference type="Proteomes" id="UP000663722"/>
    </source>
</evidence>
<dbReference type="GO" id="GO:0007165">
    <property type="term" value="P:signal transduction"/>
    <property type="evidence" value="ECO:0007669"/>
    <property type="project" value="InterPro"/>
</dbReference>
<feature type="coiled-coil region" evidence="2">
    <location>
        <begin position="357"/>
        <end position="402"/>
    </location>
</feature>
<accession>A0A975BTG9</accession>
<dbReference type="PROSITE" id="PS50885">
    <property type="entry name" value="HAMP"/>
    <property type="match status" value="1"/>
</dbReference>
<dbReference type="EMBL" id="CP061800">
    <property type="protein sequence ID" value="QTA91370.1"/>
    <property type="molecule type" value="Genomic_DNA"/>
</dbReference>
<dbReference type="RefSeq" id="WP_207679181.1">
    <property type="nucleotide sequence ID" value="NZ_CP061800.1"/>
</dbReference>
<dbReference type="Gene3D" id="6.10.340.10">
    <property type="match status" value="1"/>
</dbReference>
<evidence type="ECO:0000256" key="2">
    <source>
        <dbReference type="SAM" id="Coils"/>
    </source>
</evidence>
<organism evidence="5 6">
    <name type="scientific">Desulfonema magnum</name>
    <dbReference type="NCBI Taxonomy" id="45655"/>
    <lineage>
        <taxon>Bacteria</taxon>
        <taxon>Pseudomonadati</taxon>
        <taxon>Thermodesulfobacteriota</taxon>
        <taxon>Desulfobacteria</taxon>
        <taxon>Desulfobacterales</taxon>
        <taxon>Desulfococcaceae</taxon>
        <taxon>Desulfonema</taxon>
    </lineage>
</organism>
<dbReference type="InterPro" id="IPR001932">
    <property type="entry name" value="PPM-type_phosphatase-like_dom"/>
</dbReference>
<protein>
    <submittedName>
        <fullName evidence="5">PPM-type phosphatase and HAMP domains-containing protein</fullName>
    </submittedName>
</protein>
<gene>
    <name evidence="5" type="ORF">dnm_074350</name>
</gene>
<reference evidence="5" key="1">
    <citation type="journal article" date="2021" name="Microb. Physiol.">
        <title>Proteogenomic Insights into the Physiology of Marine, Sulfate-Reducing, Filamentous Desulfonema limicola and Desulfonema magnum.</title>
        <authorList>
            <person name="Schnaars V."/>
            <person name="Wohlbrand L."/>
            <person name="Scheve S."/>
            <person name="Hinrichs C."/>
            <person name="Reinhardt R."/>
            <person name="Rabus R."/>
        </authorList>
    </citation>
    <scope>NUCLEOTIDE SEQUENCE</scope>
    <source>
        <strain evidence="5">4be13</strain>
    </source>
</reference>
<dbReference type="InterPro" id="IPR036457">
    <property type="entry name" value="PPM-type-like_dom_sf"/>
</dbReference>
<feature type="transmembrane region" description="Helical" evidence="3">
    <location>
        <begin position="291"/>
        <end position="313"/>
    </location>
</feature>
<dbReference type="SMART" id="SM00331">
    <property type="entry name" value="PP2C_SIG"/>
    <property type="match status" value="1"/>
</dbReference>
<dbReference type="InterPro" id="IPR052016">
    <property type="entry name" value="Bact_Sigma-Reg"/>
</dbReference>
<name>A0A975BTG9_9BACT</name>
<keyword evidence="3" id="KW-1133">Transmembrane helix</keyword>
<keyword evidence="3" id="KW-0812">Transmembrane</keyword>
<keyword evidence="1" id="KW-0378">Hydrolase</keyword>
<dbReference type="InterPro" id="IPR003660">
    <property type="entry name" value="HAMP_dom"/>
</dbReference>
<keyword evidence="2" id="KW-0175">Coiled coil</keyword>
<dbReference type="AlphaFoldDB" id="A0A975BTG9"/>
<dbReference type="Gene3D" id="3.60.40.10">
    <property type="entry name" value="PPM-type phosphatase domain"/>
    <property type="match status" value="1"/>
</dbReference>